<keyword evidence="1" id="KW-0808">Transferase</keyword>
<dbReference type="InterPro" id="IPR003812">
    <property type="entry name" value="Fido"/>
</dbReference>
<evidence type="ECO:0000256" key="8">
    <source>
        <dbReference type="SAM" id="MobiDB-lite"/>
    </source>
</evidence>
<name>A0A1H3NTC0_9BACT</name>
<dbReference type="PANTHER" id="PTHR39560:SF1">
    <property type="entry name" value="PROTEIN ADENYLYLTRANSFERASE FIC-RELATED"/>
    <property type="match status" value="1"/>
</dbReference>
<proteinExistence type="predicted"/>
<feature type="region of interest" description="Disordered" evidence="8">
    <location>
        <begin position="441"/>
        <end position="469"/>
    </location>
</feature>
<dbReference type="InterPro" id="IPR036597">
    <property type="entry name" value="Fido-like_dom_sf"/>
</dbReference>
<dbReference type="STRING" id="651662.SAMN04488069_1195"/>
<accession>A0A1H3NTC0</accession>
<dbReference type="GO" id="GO:0051302">
    <property type="term" value="P:regulation of cell division"/>
    <property type="evidence" value="ECO:0007669"/>
    <property type="project" value="TreeGrafter"/>
</dbReference>
<feature type="compositionally biased region" description="Low complexity" evidence="8">
    <location>
        <begin position="340"/>
        <end position="355"/>
    </location>
</feature>
<comment type="catalytic activity">
    <reaction evidence="6">
        <text>L-threonyl-[protein] + ATP = 3-O-(5'-adenylyl)-L-threonyl-[protein] + diphosphate</text>
        <dbReference type="Rhea" id="RHEA:54292"/>
        <dbReference type="Rhea" id="RHEA-COMP:11060"/>
        <dbReference type="Rhea" id="RHEA-COMP:13847"/>
        <dbReference type="ChEBI" id="CHEBI:30013"/>
        <dbReference type="ChEBI" id="CHEBI:30616"/>
        <dbReference type="ChEBI" id="CHEBI:33019"/>
        <dbReference type="ChEBI" id="CHEBI:138113"/>
        <dbReference type="EC" id="2.7.7.108"/>
    </reaction>
</comment>
<dbReference type="Gene3D" id="1.10.3290.10">
    <property type="entry name" value="Fido-like domain"/>
    <property type="match status" value="1"/>
</dbReference>
<evidence type="ECO:0000256" key="1">
    <source>
        <dbReference type="ARBA" id="ARBA00022679"/>
    </source>
</evidence>
<feature type="region of interest" description="Disordered" evidence="8">
    <location>
        <begin position="335"/>
        <end position="355"/>
    </location>
</feature>
<dbReference type="OrthoDB" id="9813719at2"/>
<dbReference type="Pfam" id="PF02661">
    <property type="entry name" value="Fic"/>
    <property type="match status" value="1"/>
</dbReference>
<organism evidence="10 11">
    <name type="scientific">Hymenobacter psychrophilus</name>
    <dbReference type="NCBI Taxonomy" id="651662"/>
    <lineage>
        <taxon>Bacteria</taxon>
        <taxon>Pseudomonadati</taxon>
        <taxon>Bacteroidota</taxon>
        <taxon>Cytophagia</taxon>
        <taxon>Cytophagales</taxon>
        <taxon>Hymenobacteraceae</taxon>
        <taxon>Hymenobacter</taxon>
    </lineage>
</organism>
<evidence type="ECO:0000256" key="6">
    <source>
        <dbReference type="ARBA" id="ARBA00047939"/>
    </source>
</evidence>
<evidence type="ECO:0000256" key="5">
    <source>
        <dbReference type="ARBA" id="ARBA00034531"/>
    </source>
</evidence>
<evidence type="ECO:0000256" key="4">
    <source>
        <dbReference type="ARBA" id="ARBA00022840"/>
    </source>
</evidence>
<keyword evidence="3" id="KW-0547">Nucleotide-binding</keyword>
<keyword evidence="2" id="KW-0548">Nucleotidyltransferase</keyword>
<reference evidence="11" key="1">
    <citation type="submission" date="2016-10" db="EMBL/GenBank/DDBJ databases">
        <authorList>
            <person name="Varghese N."/>
            <person name="Submissions S."/>
        </authorList>
    </citation>
    <scope>NUCLEOTIDE SEQUENCE [LARGE SCALE GENOMIC DNA]</scope>
    <source>
        <strain evidence="11">CGMCC 1.8975</strain>
    </source>
</reference>
<dbReference type="GO" id="GO:0005524">
    <property type="term" value="F:ATP binding"/>
    <property type="evidence" value="ECO:0007669"/>
    <property type="project" value="UniProtKB-KW"/>
</dbReference>
<sequence>MAANDKFSDENGILLNKFGIKDAEVLRQVENDSALPKLAKLNESGGIQGGQFDHAHLKELHKKLFEDVYQWAGETRADRGFQGNKATYVTGFKETMTYAPHKEIEQRLGAIGEQLGKENGLKGLDQDKFTERAAYYMDQYNHTHAFREGNGRTLQAMVTQLGKEAGYQVDFGKISPEVLNRSRDEAMVRLYPPAEADKNLKPLREMLQQITTPAPGAAAEKLRDPSLAAATPELSSAMKAMDARRELEVTGYRAANVIANMPGPGNYDQGVKLAQRVSAVTHDPVAIKGPGIIEMQLAADKILKHPGMKDMTLDLEDARRLRASSVQVAQLAEGKQLVSPQRQPQAAAPAAAERTANPAAIVPKTHEEAQPLFIKAAREVARGLEENGKGLDAARLREVAKFVERSPAIAGMNQENTHKAMQAASSIPSLSSNKYTDELRNSVSVLEKPPKTIERGGPGAGRESGGIER</sequence>
<feature type="domain" description="Fido" evidence="9">
    <location>
        <begin position="52"/>
        <end position="209"/>
    </location>
</feature>
<evidence type="ECO:0000313" key="11">
    <source>
        <dbReference type="Proteomes" id="UP000199249"/>
    </source>
</evidence>
<comment type="catalytic activity">
    <reaction evidence="7">
        <text>L-tyrosyl-[protein] + ATP = O-(5'-adenylyl)-L-tyrosyl-[protein] + diphosphate</text>
        <dbReference type="Rhea" id="RHEA:54288"/>
        <dbReference type="Rhea" id="RHEA-COMP:10136"/>
        <dbReference type="Rhea" id="RHEA-COMP:13846"/>
        <dbReference type="ChEBI" id="CHEBI:30616"/>
        <dbReference type="ChEBI" id="CHEBI:33019"/>
        <dbReference type="ChEBI" id="CHEBI:46858"/>
        <dbReference type="ChEBI" id="CHEBI:83624"/>
        <dbReference type="EC" id="2.7.7.108"/>
    </reaction>
</comment>
<evidence type="ECO:0000313" key="10">
    <source>
        <dbReference type="EMBL" id="SDY92167.1"/>
    </source>
</evidence>
<dbReference type="EC" id="2.7.7.108" evidence="5"/>
<dbReference type="PROSITE" id="PS51459">
    <property type="entry name" value="FIDO"/>
    <property type="match status" value="1"/>
</dbReference>
<dbReference type="Proteomes" id="UP000199249">
    <property type="component" value="Unassembled WGS sequence"/>
</dbReference>
<protein>
    <recommendedName>
        <fullName evidence="5">protein adenylyltransferase</fullName>
        <ecNumber evidence="5">2.7.7.108</ecNumber>
    </recommendedName>
</protein>
<keyword evidence="11" id="KW-1185">Reference proteome</keyword>
<dbReference type="GO" id="GO:0070733">
    <property type="term" value="F:AMPylase activity"/>
    <property type="evidence" value="ECO:0007669"/>
    <property type="project" value="UniProtKB-EC"/>
</dbReference>
<dbReference type="PANTHER" id="PTHR39560">
    <property type="entry name" value="PROTEIN ADENYLYLTRANSFERASE FIC-RELATED"/>
    <property type="match status" value="1"/>
</dbReference>
<evidence type="ECO:0000256" key="2">
    <source>
        <dbReference type="ARBA" id="ARBA00022695"/>
    </source>
</evidence>
<feature type="compositionally biased region" description="Gly residues" evidence="8">
    <location>
        <begin position="456"/>
        <end position="469"/>
    </location>
</feature>
<dbReference type="AlphaFoldDB" id="A0A1H3NTC0"/>
<evidence type="ECO:0000256" key="7">
    <source>
        <dbReference type="ARBA" id="ARBA00048696"/>
    </source>
</evidence>
<evidence type="ECO:0000259" key="9">
    <source>
        <dbReference type="PROSITE" id="PS51459"/>
    </source>
</evidence>
<dbReference type="EMBL" id="FNOV01000019">
    <property type="protein sequence ID" value="SDY92167.1"/>
    <property type="molecule type" value="Genomic_DNA"/>
</dbReference>
<dbReference type="SUPFAM" id="SSF140931">
    <property type="entry name" value="Fic-like"/>
    <property type="match status" value="1"/>
</dbReference>
<dbReference type="RefSeq" id="WP_092743576.1">
    <property type="nucleotide sequence ID" value="NZ_FNOV01000019.1"/>
</dbReference>
<keyword evidence="4" id="KW-0067">ATP-binding</keyword>
<evidence type="ECO:0000256" key="3">
    <source>
        <dbReference type="ARBA" id="ARBA00022741"/>
    </source>
</evidence>
<gene>
    <name evidence="10" type="ORF">SAMN04488069_1195</name>
</gene>